<evidence type="ECO:0000313" key="2">
    <source>
        <dbReference type="EMBL" id="ORE00004.1"/>
    </source>
</evidence>
<gene>
    <name evidence="2" type="ORF">A0H76_2516</name>
</gene>
<dbReference type="PANTHER" id="PTHR47163:SF2">
    <property type="entry name" value="SI:DKEY-17M8.2"/>
    <property type="match status" value="1"/>
</dbReference>
<dbReference type="VEuPathDB" id="MicrosporidiaDB:HERIO_2208"/>
<reference evidence="2 3" key="1">
    <citation type="journal article" date="2017" name="Environ. Microbiol.">
        <title>Decay of the glycolytic pathway and adaptation to intranuclear parasitism within Enterocytozoonidae microsporidia.</title>
        <authorList>
            <person name="Wiredu Boakye D."/>
            <person name="Jaroenlak P."/>
            <person name="Prachumwat A."/>
            <person name="Williams T.A."/>
            <person name="Bateman K.S."/>
            <person name="Itsathitphaisarn O."/>
            <person name="Sritunyalucksana K."/>
            <person name="Paszkiewicz K.H."/>
            <person name="Moore K.A."/>
            <person name="Stentiford G.D."/>
            <person name="Williams B.A."/>
        </authorList>
    </citation>
    <scope>NUCLEOTIDE SEQUENCE [LARGE SCALE GENOMIC DNA]</scope>
    <source>
        <strain evidence="3">canceri</strain>
    </source>
</reference>
<dbReference type="VEuPathDB" id="MicrosporidiaDB:A0H76_2516"/>
<dbReference type="InterPro" id="IPR053164">
    <property type="entry name" value="IS1016-like_transposase"/>
</dbReference>
<dbReference type="Proteomes" id="UP000192501">
    <property type="component" value="Unassembled WGS sequence"/>
</dbReference>
<dbReference type="AlphaFoldDB" id="A0A1X0QJT6"/>
<organism evidence="2 3">
    <name type="scientific">Hepatospora eriocheir</name>
    <dbReference type="NCBI Taxonomy" id="1081669"/>
    <lineage>
        <taxon>Eukaryota</taxon>
        <taxon>Fungi</taxon>
        <taxon>Fungi incertae sedis</taxon>
        <taxon>Microsporidia</taxon>
        <taxon>Hepatosporidae</taxon>
        <taxon>Hepatospora</taxon>
    </lineage>
</organism>
<evidence type="ECO:0000259" key="1">
    <source>
        <dbReference type="Pfam" id="PF12762"/>
    </source>
</evidence>
<sequence length="87" mass="9830">MFGLADVSYTPTKISLHLVSNRVSSTLIPIIERVCAPSIVIHSDEWNAYLDITSRLRFSYSTINHGKSFVNAFTGIHIHNIKSAWNR</sequence>
<dbReference type="Pfam" id="PF12762">
    <property type="entry name" value="DDE_Tnp_IS1595"/>
    <property type="match status" value="1"/>
</dbReference>
<accession>A0A1X0QJT6</accession>
<dbReference type="EMBL" id="LTAI01000079">
    <property type="protein sequence ID" value="ORE00004.1"/>
    <property type="molecule type" value="Genomic_DNA"/>
</dbReference>
<name>A0A1X0QJT6_9MICR</name>
<comment type="caution">
    <text evidence="2">The sequence shown here is derived from an EMBL/GenBank/DDBJ whole genome shotgun (WGS) entry which is preliminary data.</text>
</comment>
<proteinExistence type="predicted"/>
<protein>
    <recommendedName>
        <fullName evidence="1">ISXO2-like transposase domain-containing protein</fullName>
    </recommendedName>
</protein>
<evidence type="ECO:0000313" key="3">
    <source>
        <dbReference type="Proteomes" id="UP000192501"/>
    </source>
</evidence>
<feature type="domain" description="ISXO2-like transposase" evidence="1">
    <location>
        <begin position="3"/>
        <end position="86"/>
    </location>
</feature>
<dbReference type="PANTHER" id="PTHR47163">
    <property type="entry name" value="DDE_TNP_IS1595 DOMAIN-CONTAINING PROTEIN"/>
    <property type="match status" value="1"/>
</dbReference>
<dbReference type="InterPro" id="IPR024445">
    <property type="entry name" value="Tnp_ISXO2-like"/>
</dbReference>